<evidence type="ECO:0000256" key="6">
    <source>
        <dbReference type="ARBA" id="ARBA00022974"/>
    </source>
</evidence>
<evidence type="ECO:0000256" key="5">
    <source>
        <dbReference type="ARBA" id="ARBA00022729"/>
    </source>
</evidence>
<comment type="similarity">
    <text evidence="2">Belongs to the glypican family.</text>
</comment>
<dbReference type="EMBL" id="KK107183">
    <property type="protein sequence ID" value="EZA55864.1"/>
    <property type="molecule type" value="Genomic_DNA"/>
</dbReference>
<organism evidence="11 12">
    <name type="scientific">Ooceraea biroi</name>
    <name type="common">Clonal raider ant</name>
    <name type="synonym">Cerapachys biroi</name>
    <dbReference type="NCBI Taxonomy" id="2015173"/>
    <lineage>
        <taxon>Eukaryota</taxon>
        <taxon>Metazoa</taxon>
        <taxon>Ecdysozoa</taxon>
        <taxon>Arthropoda</taxon>
        <taxon>Hexapoda</taxon>
        <taxon>Insecta</taxon>
        <taxon>Pterygota</taxon>
        <taxon>Neoptera</taxon>
        <taxon>Endopterygota</taxon>
        <taxon>Hymenoptera</taxon>
        <taxon>Apocrita</taxon>
        <taxon>Aculeata</taxon>
        <taxon>Formicoidea</taxon>
        <taxon>Formicidae</taxon>
        <taxon>Dorylinae</taxon>
        <taxon>Ooceraea</taxon>
    </lineage>
</organism>
<evidence type="ECO:0000256" key="3">
    <source>
        <dbReference type="ARBA" id="ARBA00022475"/>
    </source>
</evidence>
<keyword evidence="6" id="KW-0654">Proteoglycan</keyword>
<keyword evidence="4" id="KW-0336">GPI-anchor</keyword>
<dbReference type="InterPro" id="IPR001863">
    <property type="entry name" value="Glypican"/>
</dbReference>
<keyword evidence="9" id="KW-0357">Heparan sulfate</keyword>
<evidence type="ECO:0000256" key="8">
    <source>
        <dbReference type="ARBA" id="ARBA00023180"/>
    </source>
</evidence>
<proteinExistence type="inferred from homology"/>
<evidence type="ECO:0000313" key="11">
    <source>
        <dbReference type="EMBL" id="EZA55864.1"/>
    </source>
</evidence>
<dbReference type="GO" id="GO:0009966">
    <property type="term" value="P:regulation of signal transduction"/>
    <property type="evidence" value="ECO:0007669"/>
    <property type="project" value="InterPro"/>
</dbReference>
<protein>
    <submittedName>
        <fullName evidence="11">Uncharacterized protein</fullName>
    </submittedName>
</protein>
<evidence type="ECO:0000313" key="12">
    <source>
        <dbReference type="Proteomes" id="UP000053097"/>
    </source>
</evidence>
<name>A0A026WL84_OOCBI</name>
<keyword evidence="12" id="KW-1185">Reference proteome</keyword>
<dbReference type="GO" id="GO:0098552">
    <property type="term" value="C:side of membrane"/>
    <property type="evidence" value="ECO:0007669"/>
    <property type="project" value="UniProtKB-KW"/>
</dbReference>
<dbReference type="STRING" id="2015173.A0A026WL84"/>
<evidence type="ECO:0000256" key="7">
    <source>
        <dbReference type="ARBA" id="ARBA00023136"/>
    </source>
</evidence>
<keyword evidence="7" id="KW-0472">Membrane</keyword>
<dbReference type="Pfam" id="PF01153">
    <property type="entry name" value="Glypican"/>
    <property type="match status" value="1"/>
</dbReference>
<gene>
    <name evidence="11" type="ORF">X777_04083</name>
</gene>
<dbReference type="Proteomes" id="UP000053097">
    <property type="component" value="Unassembled WGS sequence"/>
</dbReference>
<accession>A0A026WL84</accession>
<keyword evidence="8" id="KW-0325">Glycoprotein</keyword>
<evidence type="ECO:0000256" key="9">
    <source>
        <dbReference type="ARBA" id="ARBA00023207"/>
    </source>
</evidence>
<dbReference type="OrthoDB" id="6380619at2759"/>
<dbReference type="AlphaFoldDB" id="A0A026WL84"/>
<reference evidence="11 12" key="1">
    <citation type="journal article" date="2014" name="Curr. Biol.">
        <title>The genome of the clonal raider ant Cerapachys biroi.</title>
        <authorList>
            <person name="Oxley P.R."/>
            <person name="Ji L."/>
            <person name="Fetter-Pruneda I."/>
            <person name="McKenzie S.K."/>
            <person name="Li C."/>
            <person name="Hu H."/>
            <person name="Zhang G."/>
            <person name="Kronauer D.J."/>
        </authorList>
    </citation>
    <scope>NUCLEOTIDE SEQUENCE [LARGE SCALE GENOMIC DNA]</scope>
</reference>
<keyword evidence="10" id="KW-0449">Lipoprotein</keyword>
<comment type="subcellular location">
    <subcellularLocation>
        <location evidence="1">Cell membrane</location>
        <topology evidence="1">Lipid-anchor</topology>
        <topology evidence="1">GPI-anchor</topology>
    </subcellularLocation>
</comment>
<keyword evidence="3" id="KW-1003">Cell membrane</keyword>
<keyword evidence="5" id="KW-0732">Signal</keyword>
<evidence type="ECO:0000256" key="10">
    <source>
        <dbReference type="ARBA" id="ARBA00023288"/>
    </source>
</evidence>
<evidence type="ECO:0000256" key="1">
    <source>
        <dbReference type="ARBA" id="ARBA00004609"/>
    </source>
</evidence>
<evidence type="ECO:0000256" key="2">
    <source>
        <dbReference type="ARBA" id="ARBA00010260"/>
    </source>
</evidence>
<dbReference type="GO" id="GO:0005886">
    <property type="term" value="C:plasma membrane"/>
    <property type="evidence" value="ECO:0007669"/>
    <property type="project" value="UniProtKB-SubCell"/>
</dbReference>
<evidence type="ECO:0000256" key="4">
    <source>
        <dbReference type="ARBA" id="ARBA00022622"/>
    </source>
</evidence>
<sequence length="224" mass="25093">MCKLSNIPSGYLALTCFPRVRRVVSEQRASCERDRKSYTVRLRLTGFLVVCAGCISTSLANAAKNLAKPPRENGSNEKEALINSQSLQEHSPCHVTGVPVAVRFQSSCQLAITIRMPKVFSNEEYTDIHFVYGFCDGNARAAVREYQLTCGGKCCSEEMEQRLKQQARADFHDMIHHHSRSLQGLLATTADAVRDTLLYQKQFGTLSTDIECLEFNGKSQWTSF</sequence>